<feature type="domain" description="EAL" evidence="2">
    <location>
        <begin position="166"/>
        <end position="445"/>
    </location>
</feature>
<dbReference type="PANTHER" id="PTHR33121:SF76">
    <property type="entry name" value="SIGNALING PROTEIN"/>
    <property type="match status" value="1"/>
</dbReference>
<proteinExistence type="predicted"/>
<gene>
    <name evidence="3" type="ordered locus">FraEuI1c_7078</name>
</gene>
<dbReference type="eggNOG" id="COG2200">
    <property type="taxonomic scope" value="Bacteria"/>
</dbReference>
<dbReference type="AlphaFoldDB" id="E3IXE3"/>
<dbReference type="Pfam" id="PF01590">
    <property type="entry name" value="GAF"/>
    <property type="match status" value="1"/>
</dbReference>
<dbReference type="PROSITE" id="PS50883">
    <property type="entry name" value="EAL"/>
    <property type="match status" value="1"/>
</dbReference>
<dbReference type="InterPro" id="IPR029016">
    <property type="entry name" value="GAF-like_dom_sf"/>
</dbReference>
<dbReference type="HOGENOM" id="CLU_000445_145_0_11"/>
<dbReference type="CDD" id="cd01948">
    <property type="entry name" value="EAL"/>
    <property type="match status" value="1"/>
</dbReference>
<dbReference type="SUPFAM" id="SSF55781">
    <property type="entry name" value="GAF domain-like"/>
    <property type="match status" value="1"/>
</dbReference>
<protein>
    <submittedName>
        <fullName evidence="3">Diguanylate phosphodiesterase with GAF sensor(S)</fullName>
    </submittedName>
</protein>
<dbReference type="KEGG" id="fri:FraEuI1c_7078"/>
<dbReference type="Pfam" id="PF00563">
    <property type="entry name" value="EAL"/>
    <property type="match status" value="1"/>
</dbReference>
<dbReference type="SUPFAM" id="SSF141868">
    <property type="entry name" value="EAL domain-like"/>
    <property type="match status" value="1"/>
</dbReference>
<dbReference type="InParanoid" id="E3IXE3"/>
<evidence type="ECO:0000313" key="3">
    <source>
        <dbReference type="EMBL" id="ADP85043.1"/>
    </source>
</evidence>
<evidence type="ECO:0000313" key="4">
    <source>
        <dbReference type="Proteomes" id="UP000002484"/>
    </source>
</evidence>
<name>E3IXE3_PSEI1</name>
<dbReference type="Proteomes" id="UP000002484">
    <property type="component" value="Chromosome"/>
</dbReference>
<dbReference type="STRING" id="298654.FraEuI1c_7078"/>
<sequence length="466" mass="49635">MARNRKATFGPELPVPEQDRAVADLLEAVRHRLGMDVVWLARAEGDLMVVEALDGDGESFGVSVGARMHHAATAYPRVISGELPALVRDVRGHDAVRRLPAVKALRSGAYVSATVFERDGAFYGVLTAVAHDPCPDLQERDVRFLRLAAEMIADSVSDLPRMWERRRAYWDRINAVIDAGGPDMVYQPIADLRPGGRVVGVEALARFPPYAELAGAGPGERPAGFASPAQAGGDRTGSGGSCGSGNGTQTETERWFACAAAVGLGVELEFAAVRAALAELGRLPPGVFLSVNVSPNSVRPGLVDLIGEVEPSRLLLEITEHNQLEAESEALRVIGEVRARGVRIGADDVGSGYAGLAQFLVLRPDLVKMDRFLTHGIDSDPARQVIARALIQVADEIGATMLAEGIETPEELATVRAARVRLGQGNYIAPPDRLSSAPKPGRRGPRQAARWPESDASPPNSSDNGP</sequence>
<dbReference type="SMART" id="SM00052">
    <property type="entry name" value="EAL"/>
    <property type="match status" value="1"/>
</dbReference>
<dbReference type="InterPro" id="IPR003018">
    <property type="entry name" value="GAF"/>
</dbReference>
<reference evidence="3 4" key="1">
    <citation type="submission" date="2010-10" db="EMBL/GenBank/DDBJ databases">
        <title>Complete sequence of Frankia sp. EuI1c.</title>
        <authorList>
            <consortium name="US DOE Joint Genome Institute"/>
            <person name="Lucas S."/>
            <person name="Copeland A."/>
            <person name="Lapidus A."/>
            <person name="Cheng J.-F."/>
            <person name="Bruce D."/>
            <person name="Goodwin L."/>
            <person name="Pitluck S."/>
            <person name="Chertkov O."/>
            <person name="Detter J.C."/>
            <person name="Han C."/>
            <person name="Tapia R."/>
            <person name="Land M."/>
            <person name="Hauser L."/>
            <person name="Jeffries C."/>
            <person name="Kyrpides N."/>
            <person name="Ivanova N."/>
            <person name="Mikhailova N."/>
            <person name="Beauchemin N."/>
            <person name="Sen A."/>
            <person name="Sur S.A."/>
            <person name="Gtari M."/>
            <person name="Wall L."/>
            <person name="Tisa L."/>
            <person name="Woyke T."/>
        </authorList>
    </citation>
    <scope>NUCLEOTIDE SEQUENCE [LARGE SCALE GENOMIC DNA]</scope>
    <source>
        <strain evidence="4">DSM 45817 / CECT 9037 / EuI1c</strain>
    </source>
</reference>
<keyword evidence="4" id="KW-1185">Reference proteome</keyword>
<dbReference type="PANTHER" id="PTHR33121">
    <property type="entry name" value="CYCLIC DI-GMP PHOSPHODIESTERASE PDEF"/>
    <property type="match status" value="1"/>
</dbReference>
<organism evidence="3 4">
    <name type="scientific">Pseudofrankia inefficax (strain DSM 45817 / CECT 9037 / DDB 130130 / EuI1c)</name>
    <name type="common">Frankia inefficax</name>
    <dbReference type="NCBI Taxonomy" id="298654"/>
    <lineage>
        <taxon>Bacteria</taxon>
        <taxon>Bacillati</taxon>
        <taxon>Actinomycetota</taxon>
        <taxon>Actinomycetes</taxon>
        <taxon>Frankiales</taxon>
        <taxon>Frankiaceae</taxon>
        <taxon>Pseudofrankia</taxon>
    </lineage>
</organism>
<evidence type="ECO:0000259" key="2">
    <source>
        <dbReference type="PROSITE" id="PS50883"/>
    </source>
</evidence>
<dbReference type="InterPro" id="IPR035919">
    <property type="entry name" value="EAL_sf"/>
</dbReference>
<dbReference type="Gene3D" id="3.20.20.450">
    <property type="entry name" value="EAL domain"/>
    <property type="match status" value="1"/>
</dbReference>
<dbReference type="RefSeq" id="WP_013428154.1">
    <property type="nucleotide sequence ID" value="NC_014666.1"/>
</dbReference>
<dbReference type="Gene3D" id="3.30.450.40">
    <property type="match status" value="1"/>
</dbReference>
<evidence type="ECO:0000256" key="1">
    <source>
        <dbReference type="SAM" id="MobiDB-lite"/>
    </source>
</evidence>
<dbReference type="EMBL" id="CP002299">
    <property type="protein sequence ID" value="ADP85043.1"/>
    <property type="molecule type" value="Genomic_DNA"/>
</dbReference>
<dbReference type="InterPro" id="IPR001633">
    <property type="entry name" value="EAL_dom"/>
</dbReference>
<feature type="compositionally biased region" description="Polar residues" evidence="1">
    <location>
        <begin position="457"/>
        <end position="466"/>
    </location>
</feature>
<feature type="region of interest" description="Disordered" evidence="1">
    <location>
        <begin position="218"/>
        <end position="248"/>
    </location>
</feature>
<dbReference type="InterPro" id="IPR050706">
    <property type="entry name" value="Cyclic-di-GMP_PDE-like"/>
</dbReference>
<accession>E3IXE3</accession>
<feature type="compositionally biased region" description="Gly residues" evidence="1">
    <location>
        <begin position="234"/>
        <end position="246"/>
    </location>
</feature>
<feature type="region of interest" description="Disordered" evidence="1">
    <location>
        <begin position="427"/>
        <end position="466"/>
    </location>
</feature>
<dbReference type="GO" id="GO:0071111">
    <property type="term" value="F:cyclic-guanylate-specific phosphodiesterase activity"/>
    <property type="evidence" value="ECO:0007669"/>
    <property type="project" value="InterPro"/>
</dbReference>